<reference evidence="1" key="2">
    <citation type="journal article" date="2015" name="Data Brief">
        <title>Shoot transcriptome of the giant reed, Arundo donax.</title>
        <authorList>
            <person name="Barrero R.A."/>
            <person name="Guerrero F.D."/>
            <person name="Moolhuijzen P."/>
            <person name="Goolsby J.A."/>
            <person name="Tidwell J."/>
            <person name="Bellgard S.E."/>
            <person name="Bellgard M.I."/>
        </authorList>
    </citation>
    <scope>NUCLEOTIDE SEQUENCE</scope>
    <source>
        <tissue evidence="1">Shoot tissue taken approximately 20 cm above the soil surface</tissue>
    </source>
</reference>
<organism evidence="1">
    <name type="scientific">Arundo donax</name>
    <name type="common">Giant reed</name>
    <name type="synonym">Donax arundinaceus</name>
    <dbReference type="NCBI Taxonomy" id="35708"/>
    <lineage>
        <taxon>Eukaryota</taxon>
        <taxon>Viridiplantae</taxon>
        <taxon>Streptophyta</taxon>
        <taxon>Embryophyta</taxon>
        <taxon>Tracheophyta</taxon>
        <taxon>Spermatophyta</taxon>
        <taxon>Magnoliopsida</taxon>
        <taxon>Liliopsida</taxon>
        <taxon>Poales</taxon>
        <taxon>Poaceae</taxon>
        <taxon>PACMAD clade</taxon>
        <taxon>Arundinoideae</taxon>
        <taxon>Arundineae</taxon>
        <taxon>Arundo</taxon>
    </lineage>
</organism>
<sequence>MLMRAAASSAFMSNELRYESAVDLHDSKPFSLSRACFIISSKPLNCFAMSSMFATIC</sequence>
<protein>
    <submittedName>
        <fullName evidence="1">Uncharacterized protein</fullName>
    </submittedName>
</protein>
<accession>A0A0A9BTW2</accession>
<dbReference type="EMBL" id="GBRH01235188">
    <property type="protein sequence ID" value="JAD62707.1"/>
    <property type="molecule type" value="Transcribed_RNA"/>
</dbReference>
<dbReference type="AlphaFoldDB" id="A0A0A9BTW2"/>
<name>A0A0A9BTW2_ARUDO</name>
<reference evidence="1" key="1">
    <citation type="submission" date="2014-09" db="EMBL/GenBank/DDBJ databases">
        <authorList>
            <person name="Magalhaes I.L.F."/>
            <person name="Oliveira U."/>
            <person name="Santos F.R."/>
            <person name="Vidigal T.H.D.A."/>
            <person name="Brescovit A.D."/>
            <person name="Santos A.J."/>
        </authorList>
    </citation>
    <scope>NUCLEOTIDE SEQUENCE</scope>
    <source>
        <tissue evidence="1">Shoot tissue taken approximately 20 cm above the soil surface</tissue>
    </source>
</reference>
<proteinExistence type="predicted"/>
<evidence type="ECO:0000313" key="1">
    <source>
        <dbReference type="EMBL" id="JAD62707.1"/>
    </source>
</evidence>